<evidence type="ECO:0000256" key="2">
    <source>
        <dbReference type="SAM" id="SignalP"/>
    </source>
</evidence>
<evidence type="ECO:0000256" key="1">
    <source>
        <dbReference type="SAM" id="Phobius"/>
    </source>
</evidence>
<sequence length="488" mass="56829">MFWIWVAVFLGVHAAIRKHLDTSDGTKLRREKSRFRNWRSRVLLNEVHRAKNMRTLEEQLDGLLWEAEVRAAEEAIAASHCDHNADTTVHRFVRRVQDSVVSGGGGLEPEHFNRAGVPMRHAPITAEWGKWGCRNKHPGSRFVCDVGIIEGALGVRKRRTFIAGLMRRQRTGPVTERETTLFLIAVLIMACVKPNCYWMEMSFCIVFAVEFLLSFRYLQVEFVFGHYFRLLNRLICLVVAIVPSAIQFVILRMFRFCEGWPRIFQVPGVACYSLMSPALYLFTMWMICFVVIWLFYFETGAEGICHSALSCVYVSFREMLLPPWNPTHVNILTEFPIACLIIVVFQLVFVPFAVTIALHPLLRMSSFIGRFIRLLVQSLHHDVVEYINSYLECPSWFAHRRLHSDLPARTITKLRMWFYDVRRRSNYSRRGDAPPHFGPPMYLRKRVTSNLTDRGRKQARFSPALMKVLFPSHSLHRLKRMRPIITPR</sequence>
<keyword evidence="1" id="KW-1133">Transmembrane helix</keyword>
<feature type="transmembrane region" description="Helical" evidence="1">
    <location>
        <begin position="335"/>
        <end position="362"/>
    </location>
</feature>
<keyword evidence="1" id="KW-0472">Membrane</keyword>
<dbReference type="OrthoDB" id="271587at2759"/>
<name>A0A3R7LS08_9TRYP</name>
<keyword evidence="2" id="KW-0732">Signal</keyword>
<reference evidence="3 4" key="1">
    <citation type="journal article" date="2018" name="BMC Genomics">
        <title>Genomic comparison of Trypanosoma conorhini and Trypanosoma rangeli to Trypanosoma cruzi strains of high and low virulence.</title>
        <authorList>
            <person name="Bradwell K.R."/>
            <person name="Koparde V.N."/>
            <person name="Matveyev A.V."/>
            <person name="Serrano M.G."/>
            <person name="Alves J.M."/>
            <person name="Parikh H."/>
            <person name="Huang B."/>
            <person name="Lee V."/>
            <person name="Espinosa-Alvarez O."/>
            <person name="Ortiz P.A."/>
            <person name="Costa-Martins A.G."/>
            <person name="Teixeira M.M."/>
            <person name="Buck G.A."/>
        </authorList>
    </citation>
    <scope>NUCLEOTIDE SEQUENCE [LARGE SCALE GENOMIC DNA]</scope>
    <source>
        <strain evidence="3 4">025E</strain>
    </source>
</reference>
<evidence type="ECO:0000313" key="4">
    <source>
        <dbReference type="Proteomes" id="UP000284403"/>
    </source>
</evidence>
<comment type="caution">
    <text evidence="3">The sequence shown here is derived from an EMBL/GenBank/DDBJ whole genome shotgun (WGS) entry which is preliminary data.</text>
</comment>
<evidence type="ECO:0000313" key="3">
    <source>
        <dbReference type="EMBL" id="RNF19569.1"/>
    </source>
</evidence>
<keyword evidence="4" id="KW-1185">Reference proteome</keyword>
<dbReference type="EMBL" id="MKKU01000201">
    <property type="protein sequence ID" value="RNF19569.1"/>
    <property type="molecule type" value="Genomic_DNA"/>
</dbReference>
<feature type="chain" id="PRO_5018521218" evidence="2">
    <location>
        <begin position="16"/>
        <end position="488"/>
    </location>
</feature>
<gene>
    <name evidence="3" type="ORF">Tco025E_04077</name>
</gene>
<protein>
    <submittedName>
        <fullName evidence="3">Uncharacterized protein</fullName>
    </submittedName>
</protein>
<dbReference type="GeneID" id="40317688"/>
<feature type="transmembrane region" description="Helical" evidence="1">
    <location>
        <begin position="197"/>
        <end position="218"/>
    </location>
</feature>
<keyword evidence="1" id="KW-0812">Transmembrane</keyword>
<dbReference type="RefSeq" id="XP_029228891.1">
    <property type="nucleotide sequence ID" value="XM_029370990.1"/>
</dbReference>
<proteinExistence type="predicted"/>
<dbReference type="Proteomes" id="UP000284403">
    <property type="component" value="Unassembled WGS sequence"/>
</dbReference>
<feature type="transmembrane region" description="Helical" evidence="1">
    <location>
        <begin position="230"/>
        <end position="254"/>
    </location>
</feature>
<accession>A0A3R7LS08</accession>
<dbReference type="AlphaFoldDB" id="A0A3R7LS08"/>
<organism evidence="3 4">
    <name type="scientific">Trypanosoma conorhini</name>
    <dbReference type="NCBI Taxonomy" id="83891"/>
    <lineage>
        <taxon>Eukaryota</taxon>
        <taxon>Discoba</taxon>
        <taxon>Euglenozoa</taxon>
        <taxon>Kinetoplastea</taxon>
        <taxon>Metakinetoplastina</taxon>
        <taxon>Trypanosomatida</taxon>
        <taxon>Trypanosomatidae</taxon>
        <taxon>Trypanosoma</taxon>
    </lineage>
</organism>
<feature type="transmembrane region" description="Helical" evidence="1">
    <location>
        <begin position="274"/>
        <end position="297"/>
    </location>
</feature>
<feature type="signal peptide" evidence="2">
    <location>
        <begin position="1"/>
        <end position="15"/>
    </location>
</feature>